<organism evidence="1 2">
    <name type="scientific">Neoroseomonas soli</name>
    <dbReference type="NCBI Taxonomy" id="1081025"/>
    <lineage>
        <taxon>Bacteria</taxon>
        <taxon>Pseudomonadati</taxon>
        <taxon>Pseudomonadota</taxon>
        <taxon>Alphaproteobacteria</taxon>
        <taxon>Acetobacterales</taxon>
        <taxon>Acetobacteraceae</taxon>
        <taxon>Neoroseomonas</taxon>
    </lineage>
</organism>
<gene>
    <name evidence="1" type="ORF">GXW76_02745</name>
</gene>
<proteinExistence type="predicted"/>
<reference evidence="1" key="1">
    <citation type="submission" date="2020-01" db="EMBL/GenBank/DDBJ databases">
        <authorList>
            <person name="Rat A."/>
        </authorList>
    </citation>
    <scope>NUCLEOTIDE SEQUENCE</scope>
    <source>
        <strain evidence="1">LMG 31231</strain>
    </source>
</reference>
<evidence type="ECO:0000313" key="2">
    <source>
        <dbReference type="Proteomes" id="UP001138751"/>
    </source>
</evidence>
<dbReference type="Proteomes" id="UP001138751">
    <property type="component" value="Unassembled WGS sequence"/>
</dbReference>
<name>A0A9X9WSF2_9PROT</name>
<protein>
    <submittedName>
        <fullName evidence="1">Uncharacterized protein</fullName>
    </submittedName>
</protein>
<sequence length="360" mass="39452">MTARPFAARLSCLRSLEFMPARIAHAIRAFAFAASALVAPLLAFSAPARAQDWVPFLVQVACVDARGAPVPGLLPVEPGCTRRRPLGFSDALPYRKHDWPAVAIAARRPEGFQASDSLRATWLGRDVVIQSMDFGGDGRSFGVFDGTHGDAAHVIRIAPEDGGAYIIYTGDGRHGGWMRSPGCARGPDGGMQGWLLAAPGRPGPDGWVERIARLRMAPSIEACPPAFDGSLTRWRIARIAIPWRDTTGGRGEAMIDTIVTEHYGRAVPIPQSTHLERIWFARDLGMIRWERWENRGFSRRQNLDEAAARLDASQRCPPIAFGDPPPGGGWARVDCRTWTNFERARPGQPLHGMPWPEGAR</sequence>
<evidence type="ECO:0000313" key="1">
    <source>
        <dbReference type="EMBL" id="MBR0670081.1"/>
    </source>
</evidence>
<keyword evidence="2" id="KW-1185">Reference proteome</keyword>
<comment type="caution">
    <text evidence="1">The sequence shown here is derived from an EMBL/GenBank/DDBJ whole genome shotgun (WGS) entry which is preliminary data.</text>
</comment>
<dbReference type="EMBL" id="JAAEDM010000004">
    <property type="protein sequence ID" value="MBR0670081.1"/>
    <property type="molecule type" value="Genomic_DNA"/>
</dbReference>
<accession>A0A9X9WSF2</accession>
<dbReference type="RefSeq" id="WP_211860452.1">
    <property type="nucleotide sequence ID" value="NZ_JAAEDM010000004.1"/>
</dbReference>
<dbReference type="AlphaFoldDB" id="A0A9X9WSF2"/>
<reference evidence="1" key="2">
    <citation type="journal article" date="2021" name="Syst. Appl. Microbiol.">
        <title>Roseomonas hellenica sp. nov., isolated from roots of wild-growing Alkanna tinctoria.</title>
        <authorList>
            <person name="Rat A."/>
            <person name="Naranjo H.D."/>
            <person name="Lebbe L."/>
            <person name="Cnockaert M."/>
            <person name="Krigas N."/>
            <person name="Grigoriadou K."/>
            <person name="Maloupa E."/>
            <person name="Willems A."/>
        </authorList>
    </citation>
    <scope>NUCLEOTIDE SEQUENCE</scope>
    <source>
        <strain evidence="1">LMG 31231</strain>
    </source>
</reference>